<dbReference type="PANTHER" id="PTHR47053">
    <property type="entry name" value="MUREIN DD-ENDOPEPTIDASE MEPH-RELATED"/>
    <property type="match status" value="1"/>
</dbReference>
<keyword evidence="4" id="KW-0788">Thiol protease</keyword>
<dbReference type="Proteomes" id="UP000518605">
    <property type="component" value="Unassembled WGS sequence"/>
</dbReference>
<evidence type="ECO:0000256" key="1">
    <source>
        <dbReference type="ARBA" id="ARBA00007074"/>
    </source>
</evidence>
<evidence type="ECO:0000256" key="5">
    <source>
        <dbReference type="SAM" id="SignalP"/>
    </source>
</evidence>
<evidence type="ECO:0000256" key="2">
    <source>
        <dbReference type="ARBA" id="ARBA00022670"/>
    </source>
</evidence>
<dbReference type="Pfam" id="PF00877">
    <property type="entry name" value="NLPC_P60"/>
    <property type="match status" value="1"/>
</dbReference>
<dbReference type="RefSeq" id="WP_183560180.1">
    <property type="nucleotide sequence ID" value="NZ_CBCSLB010000002.1"/>
</dbReference>
<dbReference type="PROSITE" id="PS51935">
    <property type="entry name" value="NLPC_P60"/>
    <property type="match status" value="1"/>
</dbReference>
<keyword evidence="8" id="KW-1185">Reference proteome</keyword>
<accession>A0A7W5C528</accession>
<evidence type="ECO:0000313" key="8">
    <source>
        <dbReference type="Proteomes" id="UP000518605"/>
    </source>
</evidence>
<proteinExistence type="inferred from homology"/>
<feature type="domain" description="NlpC/P60" evidence="6">
    <location>
        <begin position="37"/>
        <end position="160"/>
    </location>
</feature>
<dbReference type="EMBL" id="JACHXW010000003">
    <property type="protein sequence ID" value="MBB3151325.1"/>
    <property type="molecule type" value="Genomic_DNA"/>
</dbReference>
<dbReference type="GO" id="GO:0006508">
    <property type="term" value="P:proteolysis"/>
    <property type="evidence" value="ECO:0007669"/>
    <property type="project" value="UniProtKB-KW"/>
</dbReference>
<dbReference type="SUPFAM" id="SSF54001">
    <property type="entry name" value="Cysteine proteinases"/>
    <property type="match status" value="1"/>
</dbReference>
<comment type="similarity">
    <text evidence="1">Belongs to the peptidase C40 family.</text>
</comment>
<reference evidence="7 8" key="1">
    <citation type="submission" date="2020-08" db="EMBL/GenBank/DDBJ databases">
        <title>Genomic Encyclopedia of Type Strains, Phase III (KMG-III): the genomes of soil and plant-associated and newly described type strains.</title>
        <authorList>
            <person name="Whitman W."/>
        </authorList>
    </citation>
    <scope>NUCLEOTIDE SEQUENCE [LARGE SCALE GENOMIC DNA]</scope>
    <source>
        <strain evidence="7 8">CECT 8234</strain>
    </source>
</reference>
<protein>
    <submittedName>
        <fullName evidence="7">Cell wall-associated NlpC family hydrolase</fullName>
    </submittedName>
</protein>
<gene>
    <name evidence="7" type="ORF">FHS16_001368</name>
</gene>
<dbReference type="InterPro" id="IPR051202">
    <property type="entry name" value="Peptidase_C40"/>
</dbReference>
<keyword evidence="3 7" id="KW-0378">Hydrolase</keyword>
<feature type="chain" id="PRO_5031206265" evidence="5">
    <location>
        <begin position="36"/>
        <end position="161"/>
    </location>
</feature>
<dbReference type="PANTHER" id="PTHR47053:SF1">
    <property type="entry name" value="MUREIN DD-ENDOPEPTIDASE MEPH-RELATED"/>
    <property type="match status" value="1"/>
</dbReference>
<dbReference type="InterPro" id="IPR038765">
    <property type="entry name" value="Papain-like_cys_pep_sf"/>
</dbReference>
<dbReference type="Gene3D" id="3.90.1720.10">
    <property type="entry name" value="endopeptidase domain like (from Nostoc punctiforme)"/>
    <property type="match status" value="1"/>
</dbReference>
<dbReference type="InterPro" id="IPR000064">
    <property type="entry name" value="NLP_P60_dom"/>
</dbReference>
<keyword evidence="5" id="KW-0732">Signal</keyword>
<evidence type="ECO:0000256" key="4">
    <source>
        <dbReference type="ARBA" id="ARBA00022807"/>
    </source>
</evidence>
<keyword evidence="2" id="KW-0645">Protease</keyword>
<evidence type="ECO:0000259" key="6">
    <source>
        <dbReference type="PROSITE" id="PS51935"/>
    </source>
</evidence>
<evidence type="ECO:0000313" key="7">
    <source>
        <dbReference type="EMBL" id="MBB3151325.1"/>
    </source>
</evidence>
<name>A0A7W5C528_9BACL</name>
<feature type="signal peptide" evidence="5">
    <location>
        <begin position="1"/>
        <end position="35"/>
    </location>
</feature>
<dbReference type="GO" id="GO:0008234">
    <property type="term" value="F:cysteine-type peptidase activity"/>
    <property type="evidence" value="ECO:0007669"/>
    <property type="project" value="UniProtKB-KW"/>
</dbReference>
<comment type="caution">
    <text evidence="7">The sequence shown here is derived from an EMBL/GenBank/DDBJ whole genome shotgun (WGS) entry which is preliminary data.</text>
</comment>
<sequence length="161" mass="16918">MRTSHLLKSIAKAGICSAVVMSAITLGTFAPKAHAATPETLDLISTGKEYIGTPYKFGAPAGVTYAFDCSSFTQFLYKGLDVKLPRSSSAQAGVGEKVTKGSLSVGDLVFFNTNGKSISHVAIYAGNNKIIHSSTSLGVTVTSLGSSYWAKKYVTARRVLS</sequence>
<evidence type="ECO:0000256" key="3">
    <source>
        <dbReference type="ARBA" id="ARBA00022801"/>
    </source>
</evidence>
<organism evidence="7 8">
    <name type="scientific">Paenibacillus endophyticus</name>
    <dbReference type="NCBI Taxonomy" id="1294268"/>
    <lineage>
        <taxon>Bacteria</taxon>
        <taxon>Bacillati</taxon>
        <taxon>Bacillota</taxon>
        <taxon>Bacilli</taxon>
        <taxon>Bacillales</taxon>
        <taxon>Paenibacillaceae</taxon>
        <taxon>Paenibacillus</taxon>
    </lineage>
</organism>
<dbReference type="AlphaFoldDB" id="A0A7W5C528"/>